<sequence length="207" mass="21967">MASKSPEGGKTAAADTPAKPLLAADRIRKTAREMFYRDGIRAVGVDAIVNQAGVTKPSLYRSFSSKDELAAVYLRDYDAEFWGRFNAACDAHPGDPQAGLRAYLSGLSVRAVQNGYRGCGLTNAAVEYPEAGHPARVVAVEHKVELRRRLAAMAAEMGAPDPAKLGDGLLLLIEGAFVSSQLFGEGGPAARVADMADLLIDAHLGRR</sequence>
<name>A0A2M9GSS8_9BURK</name>
<dbReference type="PROSITE" id="PS50977">
    <property type="entry name" value="HTH_TETR_2"/>
    <property type="match status" value="1"/>
</dbReference>
<keyword evidence="1" id="KW-0805">Transcription regulation</keyword>
<dbReference type="Pfam" id="PF00440">
    <property type="entry name" value="TetR_N"/>
    <property type="match status" value="1"/>
</dbReference>
<dbReference type="InterPro" id="IPR001647">
    <property type="entry name" value="HTH_TetR"/>
</dbReference>
<dbReference type="SUPFAM" id="SSF46689">
    <property type="entry name" value="Homeodomain-like"/>
    <property type="match status" value="1"/>
</dbReference>
<protein>
    <submittedName>
        <fullName evidence="4">Uncharacterized protein</fullName>
    </submittedName>
</protein>
<evidence type="ECO:0000256" key="2">
    <source>
        <dbReference type="ARBA" id="ARBA00023125"/>
    </source>
</evidence>
<reference evidence="4 5" key="1">
    <citation type="submission" date="2020-04" db="EMBL/GenBank/DDBJ databases">
        <authorList>
            <person name="De Canck E."/>
        </authorList>
    </citation>
    <scope>NUCLEOTIDE SEQUENCE [LARGE SCALE GENOMIC DNA]</scope>
    <source>
        <strain evidence="4 5">LMG 3328</strain>
    </source>
</reference>
<dbReference type="InterPro" id="IPR009057">
    <property type="entry name" value="Homeodomain-like_sf"/>
</dbReference>
<evidence type="ECO:0000313" key="5">
    <source>
        <dbReference type="Proteomes" id="UP000494122"/>
    </source>
</evidence>
<accession>A0A2M9GSS8</accession>
<gene>
    <name evidence="4" type="ORF">LMG3328_01207</name>
</gene>
<dbReference type="PRINTS" id="PR00455">
    <property type="entry name" value="HTHTETR"/>
</dbReference>
<dbReference type="GO" id="GO:0003677">
    <property type="term" value="F:DNA binding"/>
    <property type="evidence" value="ECO:0007669"/>
    <property type="project" value="UniProtKB-UniRule"/>
</dbReference>
<dbReference type="Gene3D" id="1.10.357.10">
    <property type="entry name" value="Tetracycline Repressor, domain 2"/>
    <property type="match status" value="1"/>
</dbReference>
<evidence type="ECO:0000313" key="4">
    <source>
        <dbReference type="EMBL" id="CAB3839728.1"/>
    </source>
</evidence>
<evidence type="ECO:0000256" key="3">
    <source>
        <dbReference type="ARBA" id="ARBA00023163"/>
    </source>
</evidence>
<dbReference type="RefSeq" id="WP_100509206.1">
    <property type="nucleotide sequence ID" value="NZ_CADIJL010000002.1"/>
</dbReference>
<dbReference type="SUPFAM" id="SSF48498">
    <property type="entry name" value="Tetracyclin repressor-like, C-terminal domain"/>
    <property type="match status" value="1"/>
</dbReference>
<dbReference type="EMBL" id="CADILE010000002">
    <property type="protein sequence ID" value="CAB3839728.1"/>
    <property type="molecule type" value="Genomic_DNA"/>
</dbReference>
<evidence type="ECO:0000256" key="1">
    <source>
        <dbReference type="ARBA" id="ARBA00023015"/>
    </source>
</evidence>
<keyword evidence="2" id="KW-0238">DNA-binding</keyword>
<dbReference type="PANTHER" id="PTHR47506:SF1">
    <property type="entry name" value="HTH-TYPE TRANSCRIPTIONAL REGULATOR YJDC"/>
    <property type="match status" value="1"/>
</dbReference>
<dbReference type="PANTHER" id="PTHR47506">
    <property type="entry name" value="TRANSCRIPTIONAL REGULATORY PROTEIN"/>
    <property type="match status" value="1"/>
</dbReference>
<dbReference type="Proteomes" id="UP000494122">
    <property type="component" value="Unassembled WGS sequence"/>
</dbReference>
<dbReference type="InterPro" id="IPR036271">
    <property type="entry name" value="Tet_transcr_reg_TetR-rel_C_sf"/>
</dbReference>
<dbReference type="AlphaFoldDB" id="A0A2M9GSS8"/>
<keyword evidence="3" id="KW-0804">Transcription</keyword>
<organism evidence="4 5">
    <name type="scientific">Achromobacter ruhlandii</name>
    <dbReference type="NCBI Taxonomy" id="72557"/>
    <lineage>
        <taxon>Bacteria</taxon>
        <taxon>Pseudomonadati</taxon>
        <taxon>Pseudomonadota</taxon>
        <taxon>Betaproteobacteria</taxon>
        <taxon>Burkholderiales</taxon>
        <taxon>Alcaligenaceae</taxon>
        <taxon>Achromobacter</taxon>
    </lineage>
</organism>
<proteinExistence type="predicted"/>